<organism evidence="3 4">
    <name type="scientific">Anisodus tanguticus</name>
    <dbReference type="NCBI Taxonomy" id="243964"/>
    <lineage>
        <taxon>Eukaryota</taxon>
        <taxon>Viridiplantae</taxon>
        <taxon>Streptophyta</taxon>
        <taxon>Embryophyta</taxon>
        <taxon>Tracheophyta</taxon>
        <taxon>Spermatophyta</taxon>
        <taxon>Magnoliopsida</taxon>
        <taxon>eudicotyledons</taxon>
        <taxon>Gunneridae</taxon>
        <taxon>Pentapetalae</taxon>
        <taxon>asterids</taxon>
        <taxon>lamiids</taxon>
        <taxon>Solanales</taxon>
        <taxon>Solanaceae</taxon>
        <taxon>Solanoideae</taxon>
        <taxon>Hyoscyameae</taxon>
        <taxon>Anisodus</taxon>
    </lineage>
</organism>
<dbReference type="PANTHER" id="PTHR44137">
    <property type="entry name" value="BNAC03G44070D PROTEIN"/>
    <property type="match status" value="1"/>
</dbReference>
<feature type="region of interest" description="Disordered" evidence="1">
    <location>
        <begin position="88"/>
        <end position="118"/>
    </location>
</feature>
<protein>
    <recommendedName>
        <fullName evidence="2">J domain-containing protein</fullName>
    </recommendedName>
</protein>
<dbReference type="PROSITE" id="PS50076">
    <property type="entry name" value="DNAJ_2"/>
    <property type="match status" value="1"/>
</dbReference>
<gene>
    <name evidence="3" type="ORF">RND71_001942</name>
</gene>
<accession>A0AAE1VYR9</accession>
<name>A0AAE1VYR9_9SOLA</name>
<dbReference type="InterPro" id="IPR036869">
    <property type="entry name" value="J_dom_sf"/>
</dbReference>
<comment type="caution">
    <text evidence="3">The sequence shown here is derived from an EMBL/GenBank/DDBJ whole genome shotgun (WGS) entry which is preliminary data.</text>
</comment>
<keyword evidence="4" id="KW-1185">Reference proteome</keyword>
<feature type="domain" description="J" evidence="2">
    <location>
        <begin position="4"/>
        <end position="75"/>
    </location>
</feature>
<evidence type="ECO:0000256" key="1">
    <source>
        <dbReference type="SAM" id="MobiDB-lite"/>
    </source>
</evidence>
<dbReference type="Gene3D" id="1.10.287.110">
    <property type="entry name" value="DnaJ domain"/>
    <property type="match status" value="1"/>
</dbReference>
<evidence type="ECO:0000313" key="3">
    <source>
        <dbReference type="EMBL" id="KAK4380080.1"/>
    </source>
</evidence>
<dbReference type="SUPFAM" id="SSF46565">
    <property type="entry name" value="Chaperone J-domain"/>
    <property type="match status" value="1"/>
</dbReference>
<dbReference type="CDD" id="cd06257">
    <property type="entry name" value="DnaJ"/>
    <property type="match status" value="1"/>
</dbReference>
<proteinExistence type="predicted"/>
<evidence type="ECO:0000259" key="2">
    <source>
        <dbReference type="PROSITE" id="PS50076"/>
    </source>
</evidence>
<sequence length="118" mass="13430">MFPSISHRFGIHRLVDESVEVDVIKRRYRKLVIIPLQLHPDKNKHAKAETTFKLVSQACVCLTDEASREAFETERKNHICFKCSTKSSEKAPRHGNVAKVTKTFPPTDKAQPVSRSIS</sequence>
<dbReference type="PANTHER" id="PTHR44137:SF13">
    <property type="entry name" value="CHAPERONE DNAJ-DOMAIN SUPERFAMILY PROTEIN"/>
    <property type="match status" value="1"/>
</dbReference>
<dbReference type="InterPro" id="IPR001623">
    <property type="entry name" value="DnaJ_domain"/>
</dbReference>
<dbReference type="Pfam" id="PF00226">
    <property type="entry name" value="DnaJ"/>
    <property type="match status" value="1"/>
</dbReference>
<reference evidence="3" key="1">
    <citation type="submission" date="2023-12" db="EMBL/GenBank/DDBJ databases">
        <title>Genome assembly of Anisodus tanguticus.</title>
        <authorList>
            <person name="Wang Y.-J."/>
        </authorList>
    </citation>
    <scope>NUCLEOTIDE SEQUENCE</scope>
    <source>
        <strain evidence="3">KB-2021</strain>
        <tissue evidence="3">Leaf</tissue>
    </source>
</reference>
<evidence type="ECO:0000313" key="4">
    <source>
        <dbReference type="Proteomes" id="UP001291623"/>
    </source>
</evidence>
<dbReference type="Proteomes" id="UP001291623">
    <property type="component" value="Unassembled WGS sequence"/>
</dbReference>
<dbReference type="EMBL" id="JAVYJV010000001">
    <property type="protein sequence ID" value="KAK4380080.1"/>
    <property type="molecule type" value="Genomic_DNA"/>
</dbReference>
<dbReference type="AlphaFoldDB" id="A0AAE1VYR9"/>